<proteinExistence type="predicted"/>
<dbReference type="AlphaFoldDB" id="A0A6J4RRQ9"/>
<protein>
    <submittedName>
        <fullName evidence="1">Uncharacterized protein</fullName>
    </submittedName>
</protein>
<sequence>MGLSLPEGASTVPAACGAVISAELPRLTGRVSW</sequence>
<name>A0A6J4RRQ9_9ACTN</name>
<gene>
    <name evidence="1" type="ORF">AVDCRST_MAG12-1404</name>
</gene>
<reference evidence="1" key="1">
    <citation type="submission" date="2020-02" db="EMBL/GenBank/DDBJ databases">
        <authorList>
            <person name="Meier V. D."/>
        </authorList>
    </citation>
    <scope>NUCLEOTIDE SEQUENCE</scope>
    <source>
        <strain evidence="1">AVDCRST_MAG12</strain>
    </source>
</reference>
<evidence type="ECO:0000313" key="1">
    <source>
        <dbReference type="EMBL" id="CAA9479272.1"/>
    </source>
</evidence>
<dbReference type="EMBL" id="CADCVK010000220">
    <property type="protein sequence ID" value="CAA9479272.1"/>
    <property type="molecule type" value="Genomic_DNA"/>
</dbReference>
<organism evidence="1">
    <name type="scientific">uncultured Rubrobacteraceae bacterium</name>
    <dbReference type="NCBI Taxonomy" id="349277"/>
    <lineage>
        <taxon>Bacteria</taxon>
        <taxon>Bacillati</taxon>
        <taxon>Actinomycetota</taxon>
        <taxon>Rubrobacteria</taxon>
        <taxon>Rubrobacterales</taxon>
        <taxon>Rubrobacteraceae</taxon>
        <taxon>environmental samples</taxon>
    </lineage>
</organism>
<accession>A0A6J4RRQ9</accession>